<gene>
    <name evidence="8" type="ORF">RFI_03371</name>
</gene>
<evidence type="ECO:0000256" key="1">
    <source>
        <dbReference type="ARBA" id="ARBA00006102"/>
    </source>
</evidence>
<dbReference type="GO" id="GO:0006552">
    <property type="term" value="P:L-leucine catabolic process"/>
    <property type="evidence" value="ECO:0007669"/>
    <property type="project" value="UniProtKB-UniPathway"/>
</dbReference>
<dbReference type="EMBL" id="ASPP01003171">
    <property type="protein sequence ID" value="ETO33731.1"/>
    <property type="molecule type" value="Genomic_DNA"/>
</dbReference>
<dbReference type="GO" id="GO:1905202">
    <property type="term" value="C:methylcrotonoyl-CoA carboxylase complex"/>
    <property type="evidence" value="ECO:0007669"/>
    <property type="project" value="TreeGrafter"/>
</dbReference>
<dbReference type="Gene3D" id="3.90.226.10">
    <property type="entry name" value="2-enoyl-CoA Hydratase, Chain A, domain 1"/>
    <property type="match status" value="1"/>
</dbReference>
<sequence length="212" mass="23702">MNCGKMLGLLKVQRNNSLLVKSFRCFSAITHVENWRKLRSGTAANLDSNTTSKYWKRTLEDLHNTLQEIRSGGNEKARQLHESRGKLLVRDRISQLIDSGTSFLELSPLAGYNIYESTMQSLQLKSPTVPAGGIVTGIGSIHGVECMIVANDATVSGGTYHPITVKKHLRAQEVAQQCRLPCIYLVDSGSELTAHIPKKKEFLDFFFYVFKK</sequence>
<evidence type="ECO:0000256" key="5">
    <source>
        <dbReference type="ARBA" id="ARBA00031404"/>
    </source>
</evidence>
<comment type="similarity">
    <text evidence="1">Belongs to the AccD/PCCB family.</text>
</comment>
<dbReference type="SUPFAM" id="SSF52096">
    <property type="entry name" value="ClpP/crotonase"/>
    <property type="match status" value="1"/>
</dbReference>
<accession>X6P6B6</accession>
<dbReference type="InterPro" id="IPR011762">
    <property type="entry name" value="COA_CT_N"/>
</dbReference>
<name>X6P6B6_RETFI</name>
<comment type="caution">
    <text evidence="8">The sequence shown here is derived from an EMBL/GenBank/DDBJ whole genome shotgun (WGS) entry which is preliminary data.</text>
</comment>
<dbReference type="InterPro" id="IPR034733">
    <property type="entry name" value="AcCoA_carboxyl_beta"/>
</dbReference>
<dbReference type="PROSITE" id="PS50980">
    <property type="entry name" value="COA_CT_NTER"/>
    <property type="match status" value="1"/>
</dbReference>
<dbReference type="InterPro" id="IPR045190">
    <property type="entry name" value="MCCB/AccD1-like"/>
</dbReference>
<evidence type="ECO:0000256" key="2">
    <source>
        <dbReference type="ARBA" id="ARBA00025711"/>
    </source>
</evidence>
<feature type="domain" description="CoA carboxyltransferase N-terminal" evidence="7">
    <location>
        <begin position="55"/>
        <end position="212"/>
    </location>
</feature>
<protein>
    <recommendedName>
        <fullName evidence="3">methylcrotonoyl-CoA carboxylase</fullName>
        <ecNumber evidence="3">6.4.1.4</ecNumber>
    </recommendedName>
    <alternativeName>
        <fullName evidence="5">3-methylcrotonyl-CoA carboxylase 2</fullName>
    </alternativeName>
    <alternativeName>
        <fullName evidence="4">3-methylcrotonyl-CoA:carbon dioxide ligase subunit beta</fullName>
    </alternativeName>
</protein>
<dbReference type="PANTHER" id="PTHR22855:SF13">
    <property type="entry name" value="METHYLCROTONOYL-COA CARBOXYLASE BETA CHAIN, MITOCHONDRIAL"/>
    <property type="match status" value="1"/>
</dbReference>
<evidence type="ECO:0000259" key="7">
    <source>
        <dbReference type="PROSITE" id="PS50980"/>
    </source>
</evidence>
<dbReference type="GO" id="GO:0004485">
    <property type="term" value="F:methylcrotonoyl-CoA carboxylase activity"/>
    <property type="evidence" value="ECO:0007669"/>
    <property type="project" value="UniProtKB-EC"/>
</dbReference>
<evidence type="ECO:0000313" key="8">
    <source>
        <dbReference type="EMBL" id="ETO33731.1"/>
    </source>
</evidence>
<proteinExistence type="inferred from homology"/>
<keyword evidence="9" id="KW-1185">Reference proteome</keyword>
<comment type="catalytic activity">
    <reaction evidence="6">
        <text>3-methylbut-2-enoyl-CoA + hydrogencarbonate + ATP = 3-methyl-(2E)-glutaconyl-CoA + ADP + phosphate + H(+)</text>
        <dbReference type="Rhea" id="RHEA:13589"/>
        <dbReference type="ChEBI" id="CHEBI:15378"/>
        <dbReference type="ChEBI" id="CHEBI:17544"/>
        <dbReference type="ChEBI" id="CHEBI:30616"/>
        <dbReference type="ChEBI" id="CHEBI:43474"/>
        <dbReference type="ChEBI" id="CHEBI:57344"/>
        <dbReference type="ChEBI" id="CHEBI:57346"/>
        <dbReference type="ChEBI" id="CHEBI:456216"/>
        <dbReference type="EC" id="6.4.1.4"/>
    </reaction>
</comment>
<evidence type="ECO:0000256" key="4">
    <source>
        <dbReference type="ARBA" id="ARBA00031237"/>
    </source>
</evidence>
<dbReference type="PANTHER" id="PTHR22855">
    <property type="entry name" value="ACETYL, PROPIONYL, PYRUVATE, AND GLUTACONYL CARBOXYLASE-RELATED"/>
    <property type="match status" value="1"/>
</dbReference>
<evidence type="ECO:0000256" key="3">
    <source>
        <dbReference type="ARBA" id="ARBA00026116"/>
    </source>
</evidence>
<evidence type="ECO:0000313" key="9">
    <source>
        <dbReference type="Proteomes" id="UP000023152"/>
    </source>
</evidence>
<dbReference type="AlphaFoldDB" id="X6P6B6"/>
<dbReference type="OrthoDB" id="439921at2759"/>
<organism evidence="8 9">
    <name type="scientific">Reticulomyxa filosa</name>
    <dbReference type="NCBI Taxonomy" id="46433"/>
    <lineage>
        <taxon>Eukaryota</taxon>
        <taxon>Sar</taxon>
        <taxon>Rhizaria</taxon>
        <taxon>Retaria</taxon>
        <taxon>Foraminifera</taxon>
        <taxon>Monothalamids</taxon>
        <taxon>Reticulomyxidae</taxon>
        <taxon>Reticulomyxa</taxon>
    </lineage>
</organism>
<dbReference type="InterPro" id="IPR029045">
    <property type="entry name" value="ClpP/crotonase-like_dom_sf"/>
</dbReference>
<evidence type="ECO:0000256" key="6">
    <source>
        <dbReference type="ARBA" id="ARBA00052347"/>
    </source>
</evidence>
<dbReference type="Pfam" id="PF01039">
    <property type="entry name" value="Carboxyl_trans"/>
    <property type="match status" value="1"/>
</dbReference>
<comment type="pathway">
    <text evidence="2">Amino-acid degradation; L-leucine degradation; (S)-3-hydroxy-3-methylglutaryl-CoA from 3-isovaleryl-CoA: step 2/3.</text>
</comment>
<reference evidence="8 9" key="1">
    <citation type="journal article" date="2013" name="Curr. Biol.">
        <title>The Genome of the Foraminiferan Reticulomyxa filosa.</title>
        <authorList>
            <person name="Glockner G."/>
            <person name="Hulsmann N."/>
            <person name="Schleicher M."/>
            <person name="Noegel A.A."/>
            <person name="Eichinger L."/>
            <person name="Gallinger C."/>
            <person name="Pawlowski J."/>
            <person name="Sierra R."/>
            <person name="Euteneuer U."/>
            <person name="Pillet L."/>
            <person name="Moustafa A."/>
            <person name="Platzer M."/>
            <person name="Groth M."/>
            <person name="Szafranski K."/>
            <person name="Schliwa M."/>
        </authorList>
    </citation>
    <scope>NUCLEOTIDE SEQUENCE [LARGE SCALE GENOMIC DNA]</scope>
</reference>
<dbReference type="Proteomes" id="UP000023152">
    <property type="component" value="Unassembled WGS sequence"/>
</dbReference>
<dbReference type="EC" id="6.4.1.4" evidence="3"/>
<dbReference type="UniPathway" id="UPA00363">
    <property type="reaction ID" value="UER00861"/>
</dbReference>